<dbReference type="EMBL" id="AUZZ01006134">
    <property type="protein sequence ID" value="EQD47228.1"/>
    <property type="molecule type" value="Genomic_DNA"/>
</dbReference>
<gene>
    <name evidence="1" type="ORF">B2A_08512</name>
</gene>
<comment type="caution">
    <text evidence="1">The sequence shown here is derived from an EMBL/GenBank/DDBJ whole genome shotgun (WGS) entry which is preliminary data.</text>
</comment>
<reference evidence="1" key="2">
    <citation type="journal article" date="2014" name="ISME J.">
        <title>Microbial stratification in low pH oxic and suboxic macroscopic growths along an acid mine drainage.</title>
        <authorList>
            <person name="Mendez-Garcia C."/>
            <person name="Mesa V."/>
            <person name="Sprenger R.R."/>
            <person name="Richter M."/>
            <person name="Diez M.S."/>
            <person name="Solano J."/>
            <person name="Bargiela R."/>
            <person name="Golyshina O.V."/>
            <person name="Manteca A."/>
            <person name="Ramos J.L."/>
            <person name="Gallego J.R."/>
            <person name="Llorente I."/>
            <person name="Martins Dos Santos V.A."/>
            <person name="Jensen O.N."/>
            <person name="Pelaez A.I."/>
            <person name="Sanchez J."/>
            <person name="Ferrer M."/>
        </authorList>
    </citation>
    <scope>NUCLEOTIDE SEQUENCE</scope>
</reference>
<feature type="non-terminal residue" evidence="1">
    <location>
        <position position="1"/>
    </location>
</feature>
<evidence type="ECO:0000313" key="1">
    <source>
        <dbReference type="EMBL" id="EQD47228.1"/>
    </source>
</evidence>
<dbReference type="AlphaFoldDB" id="T0ZRF5"/>
<name>T0ZRF5_9ZZZZ</name>
<feature type="non-terminal residue" evidence="1">
    <location>
        <position position="161"/>
    </location>
</feature>
<proteinExistence type="predicted"/>
<accession>T0ZRF5</accession>
<sequence length="161" mass="18186">KRIGRDTSGGWDSRHPQLSAPYRSEYLPLLRRVGRGVRGYHEQLALARYFPRDDLGRERSYLDRLIEHARARGTHPVLGFSRSLARAAALKQTLGGYHVVIRRAPRQQWLSCRSYRGNGLPYFELCHLLILALAPPGSPAGALARSLGLPRPSPWARSLKR</sequence>
<organism evidence="1">
    <name type="scientific">mine drainage metagenome</name>
    <dbReference type="NCBI Taxonomy" id="410659"/>
    <lineage>
        <taxon>unclassified sequences</taxon>
        <taxon>metagenomes</taxon>
        <taxon>ecological metagenomes</taxon>
    </lineage>
</organism>
<protein>
    <submittedName>
        <fullName evidence="1">Uncharacterized protein</fullName>
    </submittedName>
</protein>
<reference evidence="1" key="1">
    <citation type="submission" date="2013-08" db="EMBL/GenBank/DDBJ databases">
        <authorList>
            <person name="Mendez C."/>
            <person name="Richter M."/>
            <person name="Ferrer M."/>
            <person name="Sanchez J."/>
        </authorList>
    </citation>
    <scope>NUCLEOTIDE SEQUENCE</scope>
</reference>